<evidence type="ECO:0000313" key="1">
    <source>
        <dbReference type="EMBL" id="CAG6648043.1"/>
    </source>
</evidence>
<protein>
    <submittedName>
        <fullName evidence="1">Uncharacterized protein</fullName>
    </submittedName>
</protein>
<proteinExistence type="predicted"/>
<accession>A0A8D8W5P0</accession>
<sequence>MRIRGTAPTGTRNIHISSNKTTLSRRNRYLPMQRLKLQLYVEVCYISSRQVKMMHDQEWLNINRIIYSFSELKSKGSHDNFITSSSIFKLSSHNNSSSKRDIHNII</sequence>
<dbReference type="AlphaFoldDB" id="A0A8D8W5P0"/>
<dbReference type="EMBL" id="HBUF01150142">
    <property type="protein sequence ID" value="CAG6648043.1"/>
    <property type="molecule type" value="Transcribed_RNA"/>
</dbReference>
<organism evidence="1">
    <name type="scientific">Cacopsylla melanoneura</name>
    <dbReference type="NCBI Taxonomy" id="428564"/>
    <lineage>
        <taxon>Eukaryota</taxon>
        <taxon>Metazoa</taxon>
        <taxon>Ecdysozoa</taxon>
        <taxon>Arthropoda</taxon>
        <taxon>Hexapoda</taxon>
        <taxon>Insecta</taxon>
        <taxon>Pterygota</taxon>
        <taxon>Neoptera</taxon>
        <taxon>Paraneoptera</taxon>
        <taxon>Hemiptera</taxon>
        <taxon>Sternorrhyncha</taxon>
        <taxon>Psylloidea</taxon>
        <taxon>Psyllidae</taxon>
        <taxon>Psyllinae</taxon>
        <taxon>Cacopsylla</taxon>
    </lineage>
</organism>
<name>A0A8D8W5P0_9HEMI</name>
<reference evidence="1" key="1">
    <citation type="submission" date="2021-05" db="EMBL/GenBank/DDBJ databases">
        <authorList>
            <person name="Alioto T."/>
            <person name="Alioto T."/>
            <person name="Gomez Garrido J."/>
        </authorList>
    </citation>
    <scope>NUCLEOTIDE SEQUENCE</scope>
</reference>